<keyword evidence="1 4" id="KW-0479">Metal-binding</keyword>
<comment type="function">
    <text evidence="4">D-aminoacyl-tRNA deacylase with broad substrate specificity. By recycling D-aminoacyl-tRNA to D-amino acids and free tRNA molecules, this enzyme counteracts the toxicity associated with the formation of D-aminoacyl-tRNA entities in vivo.</text>
</comment>
<organism evidence="5 6">
    <name type="scientific">Stygiolobus caldivivus</name>
    <dbReference type="NCBI Taxonomy" id="2824673"/>
    <lineage>
        <taxon>Archaea</taxon>
        <taxon>Thermoproteota</taxon>
        <taxon>Thermoprotei</taxon>
        <taxon>Sulfolobales</taxon>
        <taxon>Sulfolobaceae</taxon>
        <taxon>Stygiolobus</taxon>
    </lineage>
</organism>
<comment type="catalytic activity">
    <reaction evidence="4">
        <text>glycyl-tRNA(Ala) + H2O = tRNA(Ala) + glycine + H(+)</text>
        <dbReference type="Rhea" id="RHEA:53744"/>
        <dbReference type="Rhea" id="RHEA-COMP:9657"/>
        <dbReference type="Rhea" id="RHEA-COMP:13640"/>
        <dbReference type="ChEBI" id="CHEBI:15377"/>
        <dbReference type="ChEBI" id="CHEBI:15378"/>
        <dbReference type="ChEBI" id="CHEBI:57305"/>
        <dbReference type="ChEBI" id="CHEBI:78442"/>
        <dbReference type="ChEBI" id="CHEBI:78522"/>
        <dbReference type="EC" id="3.1.1.96"/>
    </reaction>
</comment>
<dbReference type="GO" id="GO:0051499">
    <property type="term" value="F:D-aminoacyl-tRNA deacylase activity"/>
    <property type="evidence" value="ECO:0007669"/>
    <property type="project" value="UniProtKB-UniRule"/>
</dbReference>
<gene>
    <name evidence="4" type="primary">dtdA</name>
    <name evidence="5" type="ORF">KN1_05380</name>
</gene>
<sequence length="243" mass="27412">MIGSMKVNFLISLKDPVGLTIKKLGYKFEEIEEDVIDFKYDKGDAIVIFSRHESSTNTPSFTVHYPGNPGPNVLGGEPYRLGVAFPRLLTSIYREISLLQTNIKKAIEATHHGPTYQVHPVVFVEIGSDKRYWENEGLVRAMVEATLRAVDNLGNTECEEVVAGLGGTHYTPYFSKVSITKCISHVISKYYLDSITPDVVFQLISNTIQPIDKVIFDNVNSTTRNRIIETIQRINSKIKLEFR</sequence>
<dbReference type="Gene3D" id="3.40.50.10700">
    <property type="entry name" value="AF0625-like"/>
    <property type="match status" value="1"/>
</dbReference>
<accession>A0A8D5ZI31</accession>
<dbReference type="NCBIfam" id="NF003070">
    <property type="entry name" value="PRK03995.1-1"/>
    <property type="match status" value="1"/>
</dbReference>
<proteinExistence type="inferred from homology"/>
<dbReference type="EMBL" id="AP024597">
    <property type="protein sequence ID" value="BCU69241.1"/>
    <property type="molecule type" value="Genomic_DNA"/>
</dbReference>
<comment type="subunit">
    <text evidence="4">Monomer.</text>
</comment>
<evidence type="ECO:0000256" key="1">
    <source>
        <dbReference type="ARBA" id="ARBA00022723"/>
    </source>
</evidence>
<keyword evidence="3 4" id="KW-0862">Zinc</keyword>
<dbReference type="PANTHER" id="PTHR34667">
    <property type="entry name" value="D-AMINOACYL-TRNA DEACYLASE"/>
    <property type="match status" value="1"/>
</dbReference>
<dbReference type="GO" id="GO:0019478">
    <property type="term" value="P:D-amino acid catabolic process"/>
    <property type="evidence" value="ECO:0007669"/>
    <property type="project" value="UniProtKB-UniRule"/>
</dbReference>
<dbReference type="EC" id="3.1.1.96" evidence="4"/>
<dbReference type="Proteomes" id="UP000825123">
    <property type="component" value="Chromosome"/>
</dbReference>
<dbReference type="PANTHER" id="PTHR34667:SF1">
    <property type="entry name" value="D-AMINOACYL-TRNA DEACYLASE"/>
    <property type="match status" value="1"/>
</dbReference>
<comment type="cofactor">
    <cofactor evidence="4">
        <name>Zn(2+)</name>
        <dbReference type="ChEBI" id="CHEBI:29105"/>
    </cofactor>
    <text evidence="4">Binds 2 Zn(2+) ions per subunit.</text>
</comment>
<comment type="similarity">
    <text evidence="4">Belongs to the DtdA deacylase family.</text>
</comment>
<dbReference type="InterPro" id="IPR018033">
    <property type="entry name" value="Deacylase_DtdA_archaea"/>
</dbReference>
<evidence type="ECO:0000313" key="5">
    <source>
        <dbReference type="EMBL" id="BCU69241.1"/>
    </source>
</evidence>
<dbReference type="Gene3D" id="3.40.630.50">
    <property type="entry name" value="AF0625-like"/>
    <property type="match status" value="1"/>
</dbReference>
<keyword evidence="6" id="KW-1185">Reference proteome</keyword>
<evidence type="ECO:0000256" key="3">
    <source>
        <dbReference type="ARBA" id="ARBA00022833"/>
    </source>
</evidence>
<dbReference type="HAMAP" id="MF_00562">
    <property type="entry name" value="Deacylase_DtdA"/>
    <property type="match status" value="1"/>
</dbReference>
<keyword evidence="2 4" id="KW-0378">Hydrolase</keyword>
<dbReference type="Pfam" id="PF04414">
    <property type="entry name" value="tRNA_deacylase"/>
    <property type="match status" value="1"/>
</dbReference>
<name>A0A8D5ZI31_9CREN</name>
<reference evidence="5 6" key="1">
    <citation type="submission" date="2021-04" db="EMBL/GenBank/DDBJ databases">
        <title>Complete genome sequence of Stygiolobus sp. KN-1.</title>
        <authorList>
            <person name="Nakamura K."/>
            <person name="Sakai H."/>
            <person name="Kurosawa N."/>
        </authorList>
    </citation>
    <scope>NUCLEOTIDE SEQUENCE [LARGE SCALE GENOMIC DNA]</scope>
    <source>
        <strain evidence="5 6">KN-1</strain>
    </source>
</reference>
<evidence type="ECO:0000256" key="2">
    <source>
        <dbReference type="ARBA" id="ARBA00022801"/>
    </source>
</evidence>
<protein>
    <recommendedName>
        <fullName evidence="4">D-aminoacyl-tRNA deacylase</fullName>
        <ecNumber evidence="4">3.1.1.96</ecNumber>
    </recommendedName>
</protein>
<dbReference type="SUPFAM" id="SSF142535">
    <property type="entry name" value="AF0625-like"/>
    <property type="match status" value="1"/>
</dbReference>
<evidence type="ECO:0000313" key="6">
    <source>
        <dbReference type="Proteomes" id="UP000825123"/>
    </source>
</evidence>
<dbReference type="PIRSF" id="PIRSF016210">
    <property type="entry name" value="UCP016210"/>
    <property type="match status" value="1"/>
</dbReference>
<dbReference type="KEGG" id="csty:KN1_05380"/>
<dbReference type="AlphaFoldDB" id="A0A8D5ZI31"/>
<evidence type="ECO:0000256" key="4">
    <source>
        <dbReference type="HAMAP-Rule" id="MF_00562"/>
    </source>
</evidence>
<dbReference type="InterPro" id="IPR007508">
    <property type="entry name" value="DtdA"/>
</dbReference>
<dbReference type="GO" id="GO:0008270">
    <property type="term" value="F:zinc ion binding"/>
    <property type="evidence" value="ECO:0007669"/>
    <property type="project" value="UniProtKB-UniRule"/>
</dbReference>
<comment type="catalytic activity">
    <reaction evidence="4">
        <text>a D-aminoacyl-tRNA + H2O = a tRNA + a D-alpha-amino acid + H(+)</text>
        <dbReference type="Rhea" id="RHEA:13953"/>
        <dbReference type="Rhea" id="RHEA-COMP:10123"/>
        <dbReference type="Rhea" id="RHEA-COMP:10124"/>
        <dbReference type="ChEBI" id="CHEBI:15377"/>
        <dbReference type="ChEBI" id="CHEBI:15378"/>
        <dbReference type="ChEBI" id="CHEBI:59871"/>
        <dbReference type="ChEBI" id="CHEBI:78442"/>
        <dbReference type="ChEBI" id="CHEBI:79333"/>
        <dbReference type="EC" id="3.1.1.96"/>
    </reaction>
</comment>